<accession>A0A024FY93</accession>
<dbReference type="InParanoid" id="A0A024FY93"/>
<sequence>MADATTFPERFLSCDEAIVFQTHCIWMCSSFGTHYQHSLDQLELVLMPSLHLFASVLFLQDGSSSTGDSKVKKMSLVYQHFGFHALCWNICWQNTIQISILAFLLWIPIARGPEFDAAARKSLARLCYSNGKTLYIRRRITQSAT</sequence>
<gene>
    <name evidence="1" type="ORF">BN9_002490</name>
</gene>
<dbReference type="EMBL" id="CAIX01000002">
    <property type="protein sequence ID" value="CCI39466.1"/>
    <property type="molecule type" value="Genomic_DNA"/>
</dbReference>
<name>A0A024FY93_9STRA</name>
<reference evidence="1 2" key="1">
    <citation type="submission" date="2012-05" db="EMBL/GenBank/DDBJ databases">
        <title>Recombination and specialization in a pathogen metapopulation.</title>
        <authorList>
            <person name="Gardiner A."/>
            <person name="Kemen E."/>
            <person name="Schultz-Larsen T."/>
            <person name="MacLean D."/>
            <person name="Van Oosterhout C."/>
            <person name="Jones J.D.G."/>
        </authorList>
    </citation>
    <scope>NUCLEOTIDE SEQUENCE [LARGE SCALE GENOMIC DNA]</scope>
    <source>
        <strain evidence="1 2">Ac Nc2</strain>
    </source>
</reference>
<proteinExistence type="predicted"/>
<evidence type="ECO:0000313" key="1">
    <source>
        <dbReference type="EMBL" id="CCI39466.1"/>
    </source>
</evidence>
<organism evidence="1 2">
    <name type="scientific">Albugo candida</name>
    <dbReference type="NCBI Taxonomy" id="65357"/>
    <lineage>
        <taxon>Eukaryota</taxon>
        <taxon>Sar</taxon>
        <taxon>Stramenopiles</taxon>
        <taxon>Oomycota</taxon>
        <taxon>Peronosporomycetes</taxon>
        <taxon>Albuginales</taxon>
        <taxon>Albuginaceae</taxon>
        <taxon>Albugo</taxon>
    </lineage>
</organism>
<dbReference type="AlphaFoldDB" id="A0A024FY93"/>
<keyword evidence="2" id="KW-1185">Reference proteome</keyword>
<evidence type="ECO:0000313" key="2">
    <source>
        <dbReference type="Proteomes" id="UP000053237"/>
    </source>
</evidence>
<protein>
    <submittedName>
        <fullName evidence="1">Uncharacterized protein</fullName>
    </submittedName>
</protein>
<dbReference type="Proteomes" id="UP000053237">
    <property type="component" value="Unassembled WGS sequence"/>
</dbReference>
<comment type="caution">
    <text evidence="1">The sequence shown here is derived from an EMBL/GenBank/DDBJ whole genome shotgun (WGS) entry which is preliminary data.</text>
</comment>